<reference evidence="1 2" key="1">
    <citation type="submission" date="2024-05" db="EMBL/GenBank/DDBJ databases">
        <title>Long read based assembly of the Candida bracarensis genome reveals expanded adhesin content.</title>
        <authorList>
            <person name="Marcet-Houben M."/>
            <person name="Ksiezopolska E."/>
            <person name="Gabaldon T."/>
        </authorList>
    </citation>
    <scope>NUCLEOTIDE SEQUENCE [LARGE SCALE GENOMIC DNA]</scope>
    <source>
        <strain evidence="1 2">CBM6</strain>
    </source>
</reference>
<protein>
    <submittedName>
        <fullName evidence="1">Cytochrome B pre-mRNA-processing protein 6</fullName>
    </submittedName>
</protein>
<sequence>MSSSPAIREAAKQIVKCLERFPEDRFKHLTSFKDIQMNRFRRIAGLAFKGEEEGGNKPNLSDVKDMITRTSGPLGLQKDFLKKLQGALQNDTATEQDISRQRHSLEALMSNKYKNYYDVGDKLYRPNGNPQYYQRLMDEITGQKKENLLTGLRTVFFGK</sequence>
<dbReference type="Pfam" id="PF20180">
    <property type="entry name" value="UQCC2_CBP6"/>
    <property type="match status" value="1"/>
</dbReference>
<accession>A0ABR4NRM4</accession>
<name>A0ABR4NRM4_9SACH</name>
<dbReference type="PANTHER" id="PTHR28250:SF1">
    <property type="entry name" value="CYTOCHROME B PRE-MRNA-PROCESSING PROTEIN 6"/>
    <property type="match status" value="1"/>
</dbReference>
<evidence type="ECO:0000313" key="1">
    <source>
        <dbReference type="EMBL" id="KAL3230795.1"/>
    </source>
</evidence>
<evidence type="ECO:0000313" key="2">
    <source>
        <dbReference type="Proteomes" id="UP001623330"/>
    </source>
</evidence>
<organism evidence="1 2">
    <name type="scientific">Nakaseomyces bracarensis</name>
    <dbReference type="NCBI Taxonomy" id="273131"/>
    <lineage>
        <taxon>Eukaryota</taxon>
        <taxon>Fungi</taxon>
        <taxon>Dikarya</taxon>
        <taxon>Ascomycota</taxon>
        <taxon>Saccharomycotina</taxon>
        <taxon>Saccharomycetes</taxon>
        <taxon>Saccharomycetales</taxon>
        <taxon>Saccharomycetaceae</taxon>
        <taxon>Nakaseomyces</taxon>
    </lineage>
</organism>
<comment type="caution">
    <text evidence="1">The sequence shown here is derived from an EMBL/GenBank/DDBJ whole genome shotgun (WGS) entry which is preliminary data.</text>
</comment>
<dbReference type="EMBL" id="JBEVYD010000009">
    <property type="protein sequence ID" value="KAL3230795.1"/>
    <property type="molecule type" value="Genomic_DNA"/>
</dbReference>
<dbReference type="PANTHER" id="PTHR28250">
    <property type="entry name" value="CYTOCHROME B PRE-MRNA-PROCESSING PROTEIN 6"/>
    <property type="match status" value="1"/>
</dbReference>
<dbReference type="InterPro" id="IPR037653">
    <property type="entry name" value="Cbp6"/>
</dbReference>
<keyword evidence="2" id="KW-1185">Reference proteome</keyword>
<proteinExistence type="predicted"/>
<gene>
    <name evidence="1" type="ORF">RNJ44_01244</name>
</gene>
<dbReference type="Proteomes" id="UP001623330">
    <property type="component" value="Unassembled WGS sequence"/>
</dbReference>